<dbReference type="Gene3D" id="2.60.120.260">
    <property type="entry name" value="Galactose-binding domain-like"/>
    <property type="match status" value="1"/>
</dbReference>
<gene>
    <name evidence="3" type="ORF">VB738_12535</name>
</gene>
<dbReference type="InterPro" id="IPR000383">
    <property type="entry name" value="Xaa-Pro-like_dom"/>
</dbReference>
<dbReference type="Gene3D" id="1.10.3020.10">
    <property type="entry name" value="alpha-amino acid ester hydrolase ( Helical cap domain)"/>
    <property type="match status" value="1"/>
</dbReference>
<dbReference type="EMBL" id="JAYGHX010000007">
    <property type="protein sequence ID" value="MEA5392085.1"/>
    <property type="molecule type" value="Genomic_DNA"/>
</dbReference>
<dbReference type="SUPFAM" id="SSF49785">
    <property type="entry name" value="Galactose-binding domain-like"/>
    <property type="match status" value="1"/>
</dbReference>
<evidence type="ECO:0000313" key="4">
    <source>
        <dbReference type="Proteomes" id="UP001304461"/>
    </source>
</evidence>
<dbReference type="Gene3D" id="3.40.50.1820">
    <property type="entry name" value="alpha/beta hydrolase"/>
    <property type="match status" value="1"/>
</dbReference>
<evidence type="ECO:0000256" key="1">
    <source>
        <dbReference type="ARBA" id="ARBA00022801"/>
    </source>
</evidence>
<dbReference type="NCBIfam" id="TIGR00976">
    <property type="entry name" value="CocE_NonD"/>
    <property type="match status" value="1"/>
</dbReference>
<keyword evidence="4" id="KW-1185">Reference proteome</keyword>
<reference evidence="3 4" key="1">
    <citation type="submission" date="2023-12" db="EMBL/GenBank/DDBJ databases">
        <title>Baltic Sea Cyanobacteria.</title>
        <authorList>
            <person name="Delbaje E."/>
            <person name="Fewer D.P."/>
            <person name="Shishido T.K."/>
        </authorList>
    </citation>
    <scope>NUCLEOTIDE SEQUENCE [LARGE SCALE GENOMIC DNA]</scope>
    <source>
        <strain evidence="3 4">UHCC 0139</strain>
    </source>
</reference>
<dbReference type="Pfam" id="PF08530">
    <property type="entry name" value="PepX_C"/>
    <property type="match status" value="1"/>
</dbReference>
<sequence length="555" mass="58609">MVRARDATLLLADGVRLVSRVWHPDGEGPWPVLVMRQPYGRAIASTVTYAHPSWYASHGFLVVVQDVRGRGASEGDFGGFAQETADGAATIRWARTLEGSNGRVGTYGFSYQGLTQLLNAGGETSDDDALPDCLAPAMCGLDERLHWASEGGAHWWALGLGWALQLAAEGCRRRGDGAGWRDIRRSLQHGDYTDEGLALLERHDPDGMGLGWLRRDPAGAEGWTVHPVAGALLRRPLLLIGGWHDPHLRGVLDLWQRAHGAGGGPELVIGAWSHLDWQGGLDHELLAFFRRHLQDSLPRPGPSEPTPHQAAAPAPIRLQCAATATWRRMSLAEASSPAAVAAAGWSLHSSGLAAIRCDEGELRPLAAPGARPASGPAAGGSVVIVHDPWRPVPGRGGHLGPDPGPVDRADLDRRGDVACFSTAPLEQALWLLGTFRLRLRVSADQPSFDLCAALSAVSPQGGAVRQLSTGLARFGPSSAPADAPRTLTLQPLATLVEAGQRLRLSLAAAAWPQIAVNPGDGSLPAGGSSSGHRVISLTLELAGAHLGLEPLIRAN</sequence>
<keyword evidence="1 3" id="KW-0378">Hydrolase</keyword>
<evidence type="ECO:0000313" key="3">
    <source>
        <dbReference type="EMBL" id="MEA5392085.1"/>
    </source>
</evidence>
<accession>A0ABU5RWC6</accession>
<dbReference type="InterPro" id="IPR005674">
    <property type="entry name" value="CocE/Ser_esterase"/>
</dbReference>
<comment type="caution">
    <text evidence="3">The sequence shown here is derived from an EMBL/GenBank/DDBJ whole genome shotgun (WGS) entry which is preliminary data.</text>
</comment>
<organism evidence="3 4">
    <name type="scientific">Cyanobium gracile UHCC 0139</name>
    <dbReference type="NCBI Taxonomy" id="3110308"/>
    <lineage>
        <taxon>Bacteria</taxon>
        <taxon>Bacillati</taxon>
        <taxon>Cyanobacteriota</taxon>
        <taxon>Cyanophyceae</taxon>
        <taxon>Synechococcales</taxon>
        <taxon>Prochlorococcaceae</taxon>
        <taxon>Cyanobium</taxon>
    </lineage>
</organism>
<dbReference type="SUPFAM" id="SSF53474">
    <property type="entry name" value="alpha/beta-Hydrolases"/>
    <property type="match status" value="1"/>
</dbReference>
<dbReference type="Proteomes" id="UP001304461">
    <property type="component" value="Unassembled WGS sequence"/>
</dbReference>
<protein>
    <submittedName>
        <fullName evidence="3">CocE/NonD family hydrolase</fullName>
    </submittedName>
</protein>
<proteinExistence type="predicted"/>
<evidence type="ECO:0000259" key="2">
    <source>
        <dbReference type="SMART" id="SM00939"/>
    </source>
</evidence>
<dbReference type="InterPro" id="IPR029058">
    <property type="entry name" value="AB_hydrolase_fold"/>
</dbReference>
<dbReference type="Pfam" id="PF02129">
    <property type="entry name" value="Peptidase_S15"/>
    <property type="match status" value="1"/>
</dbReference>
<feature type="domain" description="Xaa-Pro dipeptidyl-peptidase C-terminal" evidence="2">
    <location>
        <begin position="286"/>
        <end position="547"/>
    </location>
</feature>
<dbReference type="InterPro" id="IPR008979">
    <property type="entry name" value="Galactose-bd-like_sf"/>
</dbReference>
<dbReference type="SMART" id="SM00939">
    <property type="entry name" value="PepX_C"/>
    <property type="match status" value="1"/>
</dbReference>
<dbReference type="RefSeq" id="WP_323306045.1">
    <property type="nucleotide sequence ID" value="NZ_JAYGHX010000007.1"/>
</dbReference>
<name>A0ABU5RWC6_9CYAN</name>
<dbReference type="InterPro" id="IPR013736">
    <property type="entry name" value="Xaa-Pro_dipept_C"/>
</dbReference>
<dbReference type="GO" id="GO:0016787">
    <property type="term" value="F:hydrolase activity"/>
    <property type="evidence" value="ECO:0007669"/>
    <property type="project" value="UniProtKB-KW"/>
</dbReference>